<protein>
    <submittedName>
        <fullName evidence="1">Mitogen-activated protein kinase sma-5</fullName>
    </submittedName>
</protein>
<dbReference type="AlphaFoldDB" id="A0AAD5MEU0"/>
<organism evidence="1 2">
    <name type="scientific">Parelaphostrongylus tenuis</name>
    <name type="common">Meningeal worm</name>
    <dbReference type="NCBI Taxonomy" id="148309"/>
    <lineage>
        <taxon>Eukaryota</taxon>
        <taxon>Metazoa</taxon>
        <taxon>Ecdysozoa</taxon>
        <taxon>Nematoda</taxon>
        <taxon>Chromadorea</taxon>
        <taxon>Rhabditida</taxon>
        <taxon>Rhabditina</taxon>
        <taxon>Rhabditomorpha</taxon>
        <taxon>Strongyloidea</taxon>
        <taxon>Metastrongylidae</taxon>
        <taxon>Parelaphostrongylus</taxon>
    </lineage>
</organism>
<proteinExistence type="predicted"/>
<evidence type="ECO:0000313" key="2">
    <source>
        <dbReference type="Proteomes" id="UP001196413"/>
    </source>
</evidence>
<evidence type="ECO:0000313" key="1">
    <source>
        <dbReference type="EMBL" id="KAJ1357287.1"/>
    </source>
</evidence>
<gene>
    <name evidence="1" type="primary">SMA5</name>
    <name evidence="1" type="ORF">KIN20_015411</name>
</gene>
<comment type="caution">
    <text evidence="1">The sequence shown here is derived from an EMBL/GenBank/DDBJ whole genome shotgun (WGS) entry which is preliminary data.</text>
</comment>
<dbReference type="GO" id="GO:0016301">
    <property type="term" value="F:kinase activity"/>
    <property type="evidence" value="ECO:0007669"/>
    <property type="project" value="UniProtKB-KW"/>
</dbReference>
<sequence length="70" mass="7670">MPAAKTGFNRVLDDLARRQLHLDFEFGTAAKKYEPVRSIGAGAFGIVCEAEETTSDGGFAKVYYAYNAFD</sequence>
<dbReference type="Gene3D" id="3.30.200.20">
    <property type="entry name" value="Phosphorylase Kinase, domain 1"/>
    <property type="match status" value="1"/>
</dbReference>
<keyword evidence="1" id="KW-0808">Transferase</keyword>
<keyword evidence="1" id="KW-0418">Kinase</keyword>
<keyword evidence="2" id="KW-1185">Reference proteome</keyword>
<accession>A0AAD5MEU0</accession>
<dbReference type="EMBL" id="JAHQIW010003089">
    <property type="protein sequence ID" value="KAJ1357287.1"/>
    <property type="molecule type" value="Genomic_DNA"/>
</dbReference>
<reference evidence="1" key="1">
    <citation type="submission" date="2021-06" db="EMBL/GenBank/DDBJ databases">
        <title>Parelaphostrongylus tenuis whole genome reference sequence.</title>
        <authorList>
            <person name="Garwood T.J."/>
            <person name="Larsen P.A."/>
            <person name="Fountain-Jones N.M."/>
            <person name="Garbe J.R."/>
            <person name="Macchietto M.G."/>
            <person name="Kania S.A."/>
            <person name="Gerhold R.W."/>
            <person name="Richards J.E."/>
            <person name="Wolf T.M."/>
        </authorList>
    </citation>
    <scope>NUCLEOTIDE SEQUENCE</scope>
    <source>
        <strain evidence="1">MNPRO001-30</strain>
        <tissue evidence="1">Meninges</tissue>
    </source>
</reference>
<dbReference type="Proteomes" id="UP001196413">
    <property type="component" value="Unassembled WGS sequence"/>
</dbReference>
<name>A0AAD5MEU0_PARTN</name>